<evidence type="ECO:0000259" key="1">
    <source>
        <dbReference type="Pfam" id="PF19054"/>
    </source>
</evidence>
<protein>
    <submittedName>
        <fullName evidence="2">DNA-binding protein</fullName>
    </submittedName>
</protein>
<accession>A0A6G3X0U8</accession>
<organism evidence="2">
    <name type="scientific">Streptomyces sp. SID7499</name>
    <dbReference type="NCBI Taxonomy" id="2706086"/>
    <lineage>
        <taxon>Bacteria</taxon>
        <taxon>Bacillati</taxon>
        <taxon>Actinomycetota</taxon>
        <taxon>Actinomycetes</taxon>
        <taxon>Kitasatosporales</taxon>
        <taxon>Streptomycetaceae</taxon>
        <taxon>Streptomyces</taxon>
    </lineage>
</organism>
<feature type="non-terminal residue" evidence="2">
    <location>
        <position position="1"/>
    </location>
</feature>
<dbReference type="AlphaFoldDB" id="A0A6G3X0U8"/>
<dbReference type="Pfam" id="PF19054">
    <property type="entry name" value="DUF5753"/>
    <property type="match status" value="1"/>
</dbReference>
<name>A0A6G3X0U8_9ACTN</name>
<dbReference type="InterPro" id="IPR043917">
    <property type="entry name" value="DUF5753"/>
</dbReference>
<dbReference type="EMBL" id="JAAGMN010003423">
    <property type="protein sequence ID" value="NEE11293.1"/>
    <property type="molecule type" value="Genomic_DNA"/>
</dbReference>
<reference evidence="2" key="1">
    <citation type="submission" date="2020-01" db="EMBL/GenBank/DDBJ databases">
        <title>Insect and environment-associated Actinomycetes.</title>
        <authorList>
            <person name="Currrie C."/>
            <person name="Chevrette M."/>
            <person name="Carlson C."/>
            <person name="Stubbendieck R."/>
            <person name="Wendt-Pienkowski E."/>
        </authorList>
    </citation>
    <scope>NUCLEOTIDE SEQUENCE</scope>
    <source>
        <strain evidence="2">SID7499</strain>
    </source>
</reference>
<dbReference type="GO" id="GO:0003677">
    <property type="term" value="F:DNA binding"/>
    <property type="evidence" value="ECO:0007669"/>
    <property type="project" value="UniProtKB-KW"/>
</dbReference>
<evidence type="ECO:0000313" key="2">
    <source>
        <dbReference type="EMBL" id="NEE11293.1"/>
    </source>
</evidence>
<keyword evidence="2" id="KW-0238">DNA-binding</keyword>
<gene>
    <name evidence="2" type="ORF">G3M58_33165</name>
</gene>
<sequence length="61" mass="7136">GFWIYDRRRVIVETINTEMWLDDEENVGLYERAWDLTAEAAVQGPQARRLIGRARASLELD</sequence>
<feature type="domain" description="DUF5753" evidence="1">
    <location>
        <begin position="7"/>
        <end position="52"/>
    </location>
</feature>
<comment type="caution">
    <text evidence="2">The sequence shown here is derived from an EMBL/GenBank/DDBJ whole genome shotgun (WGS) entry which is preliminary data.</text>
</comment>
<proteinExistence type="predicted"/>